<dbReference type="STRING" id="755172.HMPREF1863_00684"/>
<keyword evidence="3 7" id="KW-0863">Zinc-finger</keyword>
<organism evidence="9 10">
    <name type="scientific">Aedoeadaptatus coxii</name>
    <dbReference type="NCBI Taxonomy" id="755172"/>
    <lineage>
        <taxon>Bacteria</taxon>
        <taxon>Bacillati</taxon>
        <taxon>Bacillota</taxon>
        <taxon>Tissierellia</taxon>
        <taxon>Tissierellales</taxon>
        <taxon>Peptoniphilaceae</taxon>
        <taxon>Aedoeadaptatus</taxon>
    </lineage>
</organism>
<evidence type="ECO:0000259" key="8">
    <source>
        <dbReference type="PROSITE" id="PS50880"/>
    </source>
</evidence>
<dbReference type="SUPFAM" id="SSF111304">
    <property type="entry name" value="Recombination protein RecR"/>
    <property type="match status" value="1"/>
</dbReference>
<keyword evidence="1 7" id="KW-0479">Metal-binding</keyword>
<dbReference type="Gene3D" id="3.40.1360.10">
    <property type="match status" value="1"/>
</dbReference>
<dbReference type="NCBIfam" id="TIGR00615">
    <property type="entry name" value="recR"/>
    <property type="match status" value="1"/>
</dbReference>
<accession>A0A134AI63</accession>
<dbReference type="InterPro" id="IPR006171">
    <property type="entry name" value="TOPRIM_dom"/>
</dbReference>
<dbReference type="PROSITE" id="PS01300">
    <property type="entry name" value="RECR"/>
    <property type="match status" value="1"/>
</dbReference>
<dbReference type="GO" id="GO:0006310">
    <property type="term" value="P:DNA recombination"/>
    <property type="evidence" value="ECO:0007669"/>
    <property type="project" value="UniProtKB-UniRule"/>
</dbReference>
<dbReference type="Pfam" id="PF21176">
    <property type="entry name" value="RecR_HhH"/>
    <property type="match status" value="1"/>
</dbReference>
<evidence type="ECO:0000256" key="4">
    <source>
        <dbReference type="ARBA" id="ARBA00022833"/>
    </source>
</evidence>
<feature type="domain" description="Toprim" evidence="8">
    <location>
        <begin position="79"/>
        <end position="175"/>
    </location>
</feature>
<keyword evidence="6 7" id="KW-0234">DNA repair</keyword>
<dbReference type="PANTHER" id="PTHR30446">
    <property type="entry name" value="RECOMBINATION PROTEIN RECR"/>
    <property type="match status" value="1"/>
</dbReference>
<name>A0A134AI63_9FIRM</name>
<evidence type="ECO:0000313" key="9">
    <source>
        <dbReference type="EMBL" id="KXB67210.1"/>
    </source>
</evidence>
<dbReference type="InterPro" id="IPR023627">
    <property type="entry name" value="Rcmb_RecR"/>
</dbReference>
<dbReference type="AlphaFoldDB" id="A0A134AI63"/>
<dbReference type="EMBL" id="LSDG01000022">
    <property type="protein sequence ID" value="KXB67210.1"/>
    <property type="molecule type" value="Genomic_DNA"/>
</dbReference>
<keyword evidence="5 7" id="KW-0233">DNA recombination</keyword>
<evidence type="ECO:0000256" key="1">
    <source>
        <dbReference type="ARBA" id="ARBA00022723"/>
    </source>
</evidence>
<dbReference type="Pfam" id="PF13662">
    <property type="entry name" value="Toprim_4"/>
    <property type="match status" value="1"/>
</dbReference>
<comment type="similarity">
    <text evidence="7">Belongs to the RecR family.</text>
</comment>
<dbReference type="InterPro" id="IPR034137">
    <property type="entry name" value="TOPRIM_RecR"/>
</dbReference>
<dbReference type="CDD" id="cd01025">
    <property type="entry name" value="TOPRIM_recR"/>
    <property type="match status" value="1"/>
</dbReference>
<comment type="caution">
    <text evidence="9">The sequence shown here is derived from an EMBL/GenBank/DDBJ whole genome shotgun (WGS) entry which is preliminary data.</text>
</comment>
<dbReference type="SMART" id="SM00493">
    <property type="entry name" value="TOPRIM"/>
    <property type="match status" value="1"/>
</dbReference>
<dbReference type="Gene3D" id="1.10.8.420">
    <property type="entry name" value="RecR Domain 1"/>
    <property type="match status" value="1"/>
</dbReference>
<dbReference type="HAMAP" id="MF_00017">
    <property type="entry name" value="RecR"/>
    <property type="match status" value="1"/>
</dbReference>
<evidence type="ECO:0000256" key="7">
    <source>
        <dbReference type="HAMAP-Rule" id="MF_00017"/>
    </source>
</evidence>
<feature type="zinc finger region" description="C4-type" evidence="7">
    <location>
        <begin position="56"/>
        <end position="71"/>
    </location>
</feature>
<dbReference type="GO" id="GO:0003677">
    <property type="term" value="F:DNA binding"/>
    <property type="evidence" value="ECO:0007669"/>
    <property type="project" value="UniProtKB-UniRule"/>
</dbReference>
<dbReference type="GO" id="GO:0008270">
    <property type="term" value="F:zinc ion binding"/>
    <property type="evidence" value="ECO:0007669"/>
    <property type="project" value="UniProtKB-KW"/>
</dbReference>
<dbReference type="Pfam" id="PF21175">
    <property type="entry name" value="RecR_C"/>
    <property type="match status" value="1"/>
</dbReference>
<dbReference type="PANTHER" id="PTHR30446:SF0">
    <property type="entry name" value="RECOMBINATION PROTEIN RECR"/>
    <property type="match status" value="1"/>
</dbReference>
<gene>
    <name evidence="7" type="primary">recR</name>
    <name evidence="9" type="ORF">HMPREF1863_00684</name>
</gene>
<protein>
    <recommendedName>
        <fullName evidence="7">Recombination protein RecR</fullName>
    </recommendedName>
</protein>
<evidence type="ECO:0000313" key="10">
    <source>
        <dbReference type="Proteomes" id="UP000070442"/>
    </source>
</evidence>
<dbReference type="GO" id="GO:0006281">
    <property type="term" value="P:DNA repair"/>
    <property type="evidence" value="ECO:0007669"/>
    <property type="project" value="UniProtKB-UniRule"/>
</dbReference>
<comment type="function">
    <text evidence="7">May play a role in DNA repair. It seems to be involved in an RecBC-independent recombinational process of DNA repair. It may act with RecF and RecO.</text>
</comment>
<keyword evidence="2 7" id="KW-0227">DNA damage</keyword>
<evidence type="ECO:0000256" key="2">
    <source>
        <dbReference type="ARBA" id="ARBA00022763"/>
    </source>
</evidence>
<dbReference type="InterPro" id="IPR000093">
    <property type="entry name" value="DNA_Rcmb_RecR"/>
</dbReference>
<evidence type="ECO:0000256" key="3">
    <source>
        <dbReference type="ARBA" id="ARBA00022771"/>
    </source>
</evidence>
<dbReference type="PATRIC" id="fig|755172.3.peg.655"/>
<evidence type="ECO:0000256" key="6">
    <source>
        <dbReference type="ARBA" id="ARBA00023204"/>
    </source>
</evidence>
<dbReference type="InterPro" id="IPR015967">
    <property type="entry name" value="Rcmb_RecR_Znf"/>
</dbReference>
<reference evidence="10" key="1">
    <citation type="submission" date="2016-01" db="EMBL/GenBank/DDBJ databases">
        <authorList>
            <person name="Mitreva M."/>
            <person name="Pepin K.H."/>
            <person name="Mihindukulasuriya K.A."/>
            <person name="Fulton R."/>
            <person name="Fronick C."/>
            <person name="O'Laughlin M."/>
            <person name="Miner T."/>
            <person name="Herter B."/>
            <person name="Rosa B.A."/>
            <person name="Cordes M."/>
            <person name="Tomlinson C."/>
            <person name="Wollam A."/>
            <person name="Palsikar V.B."/>
            <person name="Mardis E.R."/>
            <person name="Wilson R.K."/>
        </authorList>
    </citation>
    <scope>NUCLEOTIDE SEQUENCE [LARGE SCALE GENOMIC DNA]</scope>
    <source>
        <strain evidence="10">DNF00729</strain>
    </source>
</reference>
<evidence type="ECO:0000256" key="5">
    <source>
        <dbReference type="ARBA" id="ARBA00023172"/>
    </source>
</evidence>
<keyword evidence="4 7" id="KW-0862">Zinc</keyword>
<dbReference type="PROSITE" id="PS50880">
    <property type="entry name" value="TOPRIM"/>
    <property type="match status" value="1"/>
</dbReference>
<sequence>MMDRPLEELIYRLSRLPGIGTKTARRLSYFILESDEDEVKKLAEAIIDAREHISECSICHDYTDRDPCPICRSDRRDHSVVCVVQRPQDVQVMEQTGKYNGLYHVLHGVIVPERGILPTDLRIKELLERLKNEDIKEVILATNPTKDGDTTARYIAKMLSNVEGIRVSRIAHGIPVGGDLEYYDNLTVATALQHRTDFKEQ</sequence>
<keyword evidence="10" id="KW-1185">Reference proteome</keyword>
<dbReference type="Gene3D" id="6.10.250.240">
    <property type="match status" value="1"/>
</dbReference>
<dbReference type="Pfam" id="PF02132">
    <property type="entry name" value="RecR_ZnF"/>
    <property type="match status" value="1"/>
</dbReference>
<dbReference type="Proteomes" id="UP000070442">
    <property type="component" value="Unassembled WGS sequence"/>
</dbReference>
<proteinExistence type="inferred from homology"/>